<protein>
    <submittedName>
        <fullName evidence="3">GLPGLI family protein</fullName>
    </submittedName>
</protein>
<evidence type="ECO:0000313" key="2">
    <source>
        <dbReference type="EMBL" id="RXG31545.1"/>
    </source>
</evidence>
<dbReference type="STRING" id="573501.SAMN04487999_1399"/>
<accession>A0A1M5WVE5</accession>
<dbReference type="NCBIfam" id="TIGR01200">
    <property type="entry name" value="GLPGLI"/>
    <property type="match status" value="1"/>
</dbReference>
<proteinExistence type="predicted"/>
<reference evidence="2 5" key="3">
    <citation type="submission" date="2018-07" db="EMBL/GenBank/DDBJ databases">
        <title>Leeuwenhoekiella genomics.</title>
        <authorList>
            <person name="Tahon G."/>
            <person name="Willems A."/>
        </authorList>
    </citation>
    <scope>NUCLEOTIDE SEQUENCE [LARGE SCALE GENOMIC DNA]</scope>
    <source>
        <strain evidence="2 5">LMG 24856</strain>
    </source>
</reference>
<gene>
    <name evidence="2" type="ORF">DSM01_691</name>
    <name evidence="3" type="ORF">SAMN04487999_1399</name>
</gene>
<dbReference type="Proteomes" id="UP000184240">
    <property type="component" value="Unassembled WGS sequence"/>
</dbReference>
<dbReference type="InterPro" id="IPR005901">
    <property type="entry name" value="GLPGLI"/>
</dbReference>
<dbReference type="Proteomes" id="UP000290037">
    <property type="component" value="Unassembled WGS sequence"/>
</dbReference>
<dbReference type="RefSeq" id="WP_072981613.1">
    <property type="nucleotide sequence ID" value="NZ_FQXT01000002.1"/>
</dbReference>
<sequence>MNFRFLTIVVFFLAFAEALMAQDFQGVATYKSRRKVDLKMNGENMSDAMQEQIAAQLKKQFEKTYTLTFNRNESLYKEEEKLAAPDVASSSGIQIKISQSRDILYKNTAAQRYERQEDVLGKIFLVKDSLSKPQWKLEKETKSIGDYTCFKATRIEEVNSQTFSSESMKTVDTSFTKTVTVWYTPQIPVSHGPGMNWGLPGLILEVQDGDQTILCNQIVLNPEEKIEIKAPENGKVVGEAEMKTIQDEKMKEWIERNSSTREDGKSFTIKIGG</sequence>
<organism evidence="3 4">
    <name type="scientific">Leeuwenhoekiella palythoae</name>
    <dbReference type="NCBI Taxonomy" id="573501"/>
    <lineage>
        <taxon>Bacteria</taxon>
        <taxon>Pseudomonadati</taxon>
        <taxon>Bacteroidota</taxon>
        <taxon>Flavobacteriia</taxon>
        <taxon>Flavobacteriales</taxon>
        <taxon>Flavobacteriaceae</taxon>
        <taxon>Leeuwenhoekiella</taxon>
    </lineage>
</organism>
<keyword evidence="5" id="KW-1185">Reference proteome</keyword>
<dbReference type="AlphaFoldDB" id="A0A1M5WVE5"/>
<name>A0A1M5WVE5_9FLAO</name>
<evidence type="ECO:0000313" key="5">
    <source>
        <dbReference type="Proteomes" id="UP000290037"/>
    </source>
</evidence>
<evidence type="ECO:0000313" key="3">
    <source>
        <dbReference type="EMBL" id="SHH91408.1"/>
    </source>
</evidence>
<feature type="signal peptide" evidence="1">
    <location>
        <begin position="1"/>
        <end position="21"/>
    </location>
</feature>
<evidence type="ECO:0000313" key="4">
    <source>
        <dbReference type="Proteomes" id="UP000184240"/>
    </source>
</evidence>
<dbReference type="EMBL" id="QOVN01000001">
    <property type="protein sequence ID" value="RXG31545.1"/>
    <property type="molecule type" value="Genomic_DNA"/>
</dbReference>
<feature type="chain" id="PRO_5013382280" evidence="1">
    <location>
        <begin position="22"/>
        <end position="273"/>
    </location>
</feature>
<dbReference type="EMBL" id="FQXT01000002">
    <property type="protein sequence ID" value="SHH91408.1"/>
    <property type="molecule type" value="Genomic_DNA"/>
</dbReference>
<evidence type="ECO:0000256" key="1">
    <source>
        <dbReference type="SAM" id="SignalP"/>
    </source>
</evidence>
<reference evidence="3" key="1">
    <citation type="submission" date="2016-11" db="EMBL/GenBank/DDBJ databases">
        <authorList>
            <person name="Jaros S."/>
            <person name="Januszkiewicz K."/>
            <person name="Wedrychowicz H."/>
        </authorList>
    </citation>
    <scope>NUCLEOTIDE SEQUENCE [LARGE SCALE GENOMIC DNA]</scope>
    <source>
        <strain evidence="3">DSM 19859</strain>
    </source>
</reference>
<reference evidence="4" key="2">
    <citation type="submission" date="2016-11" db="EMBL/GenBank/DDBJ databases">
        <authorList>
            <person name="Varghese N."/>
            <person name="Submissions S."/>
        </authorList>
    </citation>
    <scope>NUCLEOTIDE SEQUENCE [LARGE SCALE GENOMIC DNA]</scope>
    <source>
        <strain evidence="4">DSM 19859</strain>
    </source>
</reference>
<keyword evidence="1" id="KW-0732">Signal</keyword>
<dbReference type="OrthoDB" id="1068986at2"/>
<dbReference type="Pfam" id="PF09697">
    <property type="entry name" value="Porph_ging"/>
    <property type="match status" value="1"/>
</dbReference>